<dbReference type="OrthoDB" id="101225at2"/>
<dbReference type="Proteomes" id="UP000253606">
    <property type="component" value="Chromosome"/>
</dbReference>
<dbReference type="EMBL" id="CP030840">
    <property type="protein sequence ID" value="AXC13224.1"/>
    <property type="molecule type" value="Genomic_DNA"/>
</dbReference>
<name>A0A2Z5G339_9BACT</name>
<evidence type="ECO:0000313" key="2">
    <source>
        <dbReference type="Proteomes" id="UP000253606"/>
    </source>
</evidence>
<dbReference type="RefSeq" id="WP_114208269.1">
    <property type="nucleotide sequence ID" value="NZ_CP030840.1"/>
</dbReference>
<evidence type="ECO:0000313" key="1">
    <source>
        <dbReference type="EMBL" id="AXC13224.1"/>
    </source>
</evidence>
<dbReference type="KEGG" id="abas:ACPOL_3945"/>
<proteinExistence type="predicted"/>
<keyword evidence="2" id="KW-1185">Reference proteome</keyword>
<reference evidence="1 2" key="1">
    <citation type="journal article" date="2018" name="Front. Microbiol.">
        <title>Hydrolytic Capabilities as a Key to Environmental Success: Chitinolytic and Cellulolytic Acidobacteria From Acidic Sub-arctic Soils and Boreal Peatlands.</title>
        <authorList>
            <person name="Belova S.E."/>
            <person name="Ravin N.V."/>
            <person name="Pankratov T.A."/>
            <person name="Rakitin A.L."/>
            <person name="Ivanova A.A."/>
            <person name="Beletsky A.V."/>
            <person name="Mardanov A.V."/>
            <person name="Sinninghe Damste J.S."/>
            <person name="Dedysh S.N."/>
        </authorList>
    </citation>
    <scope>NUCLEOTIDE SEQUENCE [LARGE SCALE GENOMIC DNA]</scope>
    <source>
        <strain evidence="1 2">SBC82</strain>
    </source>
</reference>
<sequence length="527" mass="59213">MPTIVNETSAASLTQLLEGFLVDHPRAVVIEGGRVLFDMAVAKYALSAEYGRCILHLWSEEKNLVRTVAAVEAKNGSLRLQVKRFGQVKPQLLQMVSDRDQRTPTTRTAARTKYLQILERVLGRCFPDYSAEGIRNAMDLEHSFGPAYARGILARGGSAWAVIGVGGDESQATIDGVLTLGTLWLAFCREQSGGRRLVEGLKVIVPYGTSEVTRARMAWMNPSLAKWELYELDERSDELTQLDPADQGNLDVRLVHSFDRQTALERAREAIDRVFSMLPQAASGHVEVWPRNAAEVAFLLHGLEFARVRRGLAANSFAPRNEITFGAGANETALTPETEELFAQLVGRLLESRHSGGNMRDPLYRLQPERWLESVLRRDLVEIEPQIVSEHIYAQVPAFAAGDRGMLDMLTVDHGGRLLVLELKADEDLHLPLQGLDYWLRVRKLQGDSMQTGGRDSLHRYGYFTGLQLADLPPLLHFVAPALRIHPSNETVLRYLSPAIEWTLIALDEHWRERRRVLFRKRSSDIL</sequence>
<organism evidence="1 2">
    <name type="scientific">Acidisarcina polymorpha</name>
    <dbReference type="NCBI Taxonomy" id="2211140"/>
    <lineage>
        <taxon>Bacteria</taxon>
        <taxon>Pseudomonadati</taxon>
        <taxon>Acidobacteriota</taxon>
        <taxon>Terriglobia</taxon>
        <taxon>Terriglobales</taxon>
        <taxon>Acidobacteriaceae</taxon>
        <taxon>Acidisarcina</taxon>
    </lineage>
</organism>
<gene>
    <name evidence="1" type="ORF">ACPOL_3945</name>
</gene>
<dbReference type="AlphaFoldDB" id="A0A2Z5G339"/>
<accession>A0A2Z5G339</accession>
<protein>
    <submittedName>
        <fullName evidence="1">Uncharacterized protein</fullName>
    </submittedName>
</protein>